<reference evidence="2" key="1">
    <citation type="submission" date="2012-08" db="EMBL/GenBank/DDBJ databases">
        <title>Transcriptome of adult Musca domestica launches a platform for comparative house fly gene expression and characterization of differential gene expression among resistant and susceptible house flies.</title>
        <authorList>
            <person name="Liu N."/>
            <person name="Zhang L."/>
            <person name="Li M."/>
            <person name="Reid W."/>
        </authorList>
    </citation>
    <scope>NUCLEOTIDE SEQUENCE</scope>
    <source>
        <strain evidence="2">ALHF</strain>
        <tissue evidence="2">Whole body</tissue>
    </source>
</reference>
<dbReference type="AlphaFoldDB" id="T1PM96"/>
<evidence type="ECO:0000256" key="1">
    <source>
        <dbReference type="SAM" id="MobiDB-lite"/>
    </source>
</evidence>
<organism evidence="2">
    <name type="scientific">Musca domestica</name>
    <name type="common">House fly</name>
    <dbReference type="NCBI Taxonomy" id="7370"/>
    <lineage>
        <taxon>Eukaryota</taxon>
        <taxon>Metazoa</taxon>
        <taxon>Ecdysozoa</taxon>
        <taxon>Arthropoda</taxon>
        <taxon>Hexapoda</taxon>
        <taxon>Insecta</taxon>
        <taxon>Pterygota</taxon>
        <taxon>Neoptera</taxon>
        <taxon>Endopterygota</taxon>
        <taxon>Diptera</taxon>
        <taxon>Brachycera</taxon>
        <taxon>Muscomorpha</taxon>
        <taxon>Muscoidea</taxon>
        <taxon>Muscidae</taxon>
        <taxon>Musca</taxon>
    </lineage>
</organism>
<evidence type="ECO:0008006" key="3">
    <source>
        <dbReference type="Google" id="ProtNLM"/>
    </source>
</evidence>
<dbReference type="EMBL" id="KA649028">
    <property type="protein sequence ID" value="AFP63657.1"/>
    <property type="molecule type" value="mRNA"/>
</dbReference>
<accession>T1PM96</accession>
<feature type="compositionally biased region" description="Low complexity" evidence="1">
    <location>
        <begin position="13"/>
        <end position="24"/>
    </location>
</feature>
<dbReference type="VEuPathDB" id="VectorBase:MDOA011043"/>
<protein>
    <recommendedName>
        <fullName evidence="3">Neurofibromin</fullName>
    </recommendedName>
</protein>
<evidence type="ECO:0000313" key="2">
    <source>
        <dbReference type="EMBL" id="AFP63657.1"/>
    </source>
</evidence>
<feature type="region of interest" description="Disordered" evidence="1">
    <location>
        <begin position="1"/>
        <end position="31"/>
    </location>
</feature>
<proteinExistence type="evidence at transcript level"/>
<feature type="compositionally biased region" description="Gly residues" evidence="1">
    <location>
        <begin position="1"/>
        <end position="12"/>
    </location>
</feature>
<dbReference type="VEuPathDB" id="VectorBase:MDOMA2_018473"/>
<sequence>MPTENGSGGGGATDQAATTNGTQNGSMALSRRQKSWDILDQSALNLARHHKVPAPPERGSRTSVSNESNVLLDPEVLPDLSIQALVLTVLATLVKYTSDENETRVLYQYLAEGSVVFPKVFPVIHSLLDQKINNILSVSHDQVVLNSVQSIIQNMLASEDPSQQQLHFLQSCGFGGLWRFAGPFTKYNVMGECSELFVNCLEAMVAICLPGDDQQTPIVPLVRPYNLSSSLSSLTLGSPTDKAA</sequence>
<name>T1PM96_MUSDO</name>